<dbReference type="AlphaFoldDB" id="A0A1G2Q4T1"/>
<evidence type="ECO:0000256" key="1">
    <source>
        <dbReference type="SAM" id="Phobius"/>
    </source>
</evidence>
<keyword evidence="1" id="KW-0472">Membrane</keyword>
<dbReference type="Proteomes" id="UP000177575">
    <property type="component" value="Unassembled WGS sequence"/>
</dbReference>
<gene>
    <name evidence="2" type="ORF">A2388_03200</name>
</gene>
<accession>A0A1G2Q4T1</accession>
<comment type="caution">
    <text evidence="2">The sequence shown here is derived from an EMBL/GenBank/DDBJ whole genome shotgun (WGS) entry which is preliminary data.</text>
</comment>
<protein>
    <submittedName>
        <fullName evidence="2">Uncharacterized protein</fullName>
    </submittedName>
</protein>
<sequence>MEQLSLKKYGWKCILGAEVFYVLCLIYGALLPTRVFDLAQAGAQPISPNQIHHLLFELIPGFTWINAGSVIWGAVFFFIVAWIFAWYVVWMHNSSLVNK</sequence>
<dbReference type="EMBL" id="MHTC01000036">
    <property type="protein sequence ID" value="OHA54851.1"/>
    <property type="molecule type" value="Genomic_DNA"/>
</dbReference>
<proteinExistence type="predicted"/>
<reference evidence="2 3" key="1">
    <citation type="journal article" date="2016" name="Nat. Commun.">
        <title>Thousands of microbial genomes shed light on interconnected biogeochemical processes in an aquifer system.</title>
        <authorList>
            <person name="Anantharaman K."/>
            <person name="Brown C.T."/>
            <person name="Hug L.A."/>
            <person name="Sharon I."/>
            <person name="Castelle C.J."/>
            <person name="Probst A.J."/>
            <person name="Thomas B.C."/>
            <person name="Singh A."/>
            <person name="Wilkins M.J."/>
            <person name="Karaoz U."/>
            <person name="Brodie E.L."/>
            <person name="Williams K.H."/>
            <person name="Hubbard S.S."/>
            <person name="Banfield J.F."/>
        </authorList>
    </citation>
    <scope>NUCLEOTIDE SEQUENCE [LARGE SCALE GENOMIC DNA]</scope>
</reference>
<keyword evidence="1" id="KW-1133">Transmembrane helix</keyword>
<keyword evidence="1" id="KW-0812">Transmembrane</keyword>
<evidence type="ECO:0000313" key="2">
    <source>
        <dbReference type="EMBL" id="OHA54851.1"/>
    </source>
</evidence>
<organism evidence="2 3">
    <name type="scientific">Candidatus Veblenbacteria bacterium RIFOXYB1_FULL_43_13</name>
    <dbReference type="NCBI Taxonomy" id="1802426"/>
    <lineage>
        <taxon>Bacteria</taxon>
        <taxon>Candidatus Vebleniibacteriota</taxon>
    </lineage>
</organism>
<feature type="transmembrane region" description="Helical" evidence="1">
    <location>
        <begin position="70"/>
        <end position="90"/>
    </location>
</feature>
<feature type="transmembrane region" description="Helical" evidence="1">
    <location>
        <begin position="9"/>
        <end position="30"/>
    </location>
</feature>
<name>A0A1G2Q4T1_9BACT</name>
<evidence type="ECO:0000313" key="3">
    <source>
        <dbReference type="Proteomes" id="UP000177575"/>
    </source>
</evidence>